<keyword evidence="8" id="KW-0472">Membrane</keyword>
<dbReference type="InterPro" id="IPR036097">
    <property type="entry name" value="HisK_dim/P_sf"/>
</dbReference>
<dbReference type="CDD" id="cd00082">
    <property type="entry name" value="HisKA"/>
    <property type="match status" value="1"/>
</dbReference>
<evidence type="ECO:0000256" key="7">
    <source>
        <dbReference type="ARBA" id="ARBA00023012"/>
    </source>
</evidence>
<comment type="subcellular location">
    <subcellularLocation>
        <location evidence="2">Cell membrane</location>
    </subcellularLocation>
</comment>
<keyword evidence="6 10" id="KW-0418">Kinase</keyword>
<sequence>MMPLPDLLAIIGLALGAALLVGALGLGALHLARRRGLIVQLCVVVLAEALTLAAGVLAVAQAMYISAHDFLVVVVVTVVSTLMAVAIALVLGLRLSRAAHTLQTLTHSVGDGELVTSGAALAAGGELQQVADELAATSARLAEARAQVQAIDESRRELMTWISHDLRSPLSGLRAMTEALEDGLADDPARFHRQMRLQVDHLTSLVDNLFELSKISSGTLVLTLEPLSLRDIVSDIAAELGPVAHAKRIELVESTSSDHVVVGDPAELSRVVSNLLMNAIEHTPQGGVIRISTARESDAVTLSVHDSGAGIADEDLHRVFDPGWRGTHARTPRPPGSGHTGAGLGLAIAQGIVEAHSGRITARNEDIGCRFDVHLPA</sequence>
<dbReference type="GO" id="GO:0005886">
    <property type="term" value="C:plasma membrane"/>
    <property type="evidence" value="ECO:0007669"/>
    <property type="project" value="UniProtKB-SubCell"/>
</dbReference>
<keyword evidence="8" id="KW-0812">Transmembrane</keyword>
<evidence type="ECO:0000256" key="2">
    <source>
        <dbReference type="ARBA" id="ARBA00004236"/>
    </source>
</evidence>
<evidence type="ECO:0000256" key="1">
    <source>
        <dbReference type="ARBA" id="ARBA00000085"/>
    </source>
</evidence>
<dbReference type="Pfam" id="PF02518">
    <property type="entry name" value="HATPase_c"/>
    <property type="match status" value="1"/>
</dbReference>
<reference evidence="10" key="1">
    <citation type="submission" date="2020-12" db="EMBL/GenBank/DDBJ databases">
        <title>PHA producing bacteria isolated from mangrove.</title>
        <authorList>
            <person name="Zheng W."/>
            <person name="Yu S."/>
            <person name="Huang Y."/>
        </authorList>
    </citation>
    <scope>NUCLEOTIDE SEQUENCE</scope>
    <source>
        <strain evidence="10">GN8-5</strain>
    </source>
</reference>
<dbReference type="InterPro" id="IPR003661">
    <property type="entry name" value="HisK_dim/P_dom"/>
</dbReference>
<dbReference type="SMART" id="SM00387">
    <property type="entry name" value="HATPase_c"/>
    <property type="match status" value="1"/>
</dbReference>
<dbReference type="SMART" id="SM00388">
    <property type="entry name" value="HisKA"/>
    <property type="match status" value="1"/>
</dbReference>
<dbReference type="PANTHER" id="PTHR43711">
    <property type="entry name" value="TWO-COMPONENT HISTIDINE KINASE"/>
    <property type="match status" value="1"/>
</dbReference>
<dbReference type="InterPro" id="IPR003594">
    <property type="entry name" value="HATPase_dom"/>
</dbReference>
<dbReference type="EMBL" id="JAEMWU010000001">
    <property type="protein sequence ID" value="MBN8204894.1"/>
    <property type="molecule type" value="Genomic_DNA"/>
</dbReference>
<comment type="catalytic activity">
    <reaction evidence="1">
        <text>ATP + protein L-histidine = ADP + protein N-phospho-L-histidine.</text>
        <dbReference type="EC" id="2.7.13.3"/>
    </reaction>
</comment>
<feature type="transmembrane region" description="Helical" evidence="8">
    <location>
        <begin position="70"/>
        <end position="93"/>
    </location>
</feature>
<evidence type="ECO:0000256" key="4">
    <source>
        <dbReference type="ARBA" id="ARBA00022553"/>
    </source>
</evidence>
<organism evidence="10 11">
    <name type="scientific">Microbacterium esteraromaticum</name>
    <dbReference type="NCBI Taxonomy" id="57043"/>
    <lineage>
        <taxon>Bacteria</taxon>
        <taxon>Bacillati</taxon>
        <taxon>Actinomycetota</taxon>
        <taxon>Actinomycetes</taxon>
        <taxon>Micrococcales</taxon>
        <taxon>Microbacteriaceae</taxon>
        <taxon>Microbacterium</taxon>
    </lineage>
</organism>
<dbReference type="AlphaFoldDB" id="A0A939IUC9"/>
<dbReference type="SUPFAM" id="SSF47384">
    <property type="entry name" value="Homodimeric domain of signal transducing histidine kinase"/>
    <property type="match status" value="1"/>
</dbReference>
<dbReference type="EC" id="2.7.13.3" evidence="3"/>
<evidence type="ECO:0000256" key="8">
    <source>
        <dbReference type="SAM" id="Phobius"/>
    </source>
</evidence>
<comment type="caution">
    <text evidence="10">The sequence shown here is derived from an EMBL/GenBank/DDBJ whole genome shotgun (WGS) entry which is preliminary data.</text>
</comment>
<protein>
    <recommendedName>
        <fullName evidence="3">histidine kinase</fullName>
        <ecNumber evidence="3">2.7.13.3</ecNumber>
    </recommendedName>
</protein>
<dbReference type="GO" id="GO:0000155">
    <property type="term" value="F:phosphorelay sensor kinase activity"/>
    <property type="evidence" value="ECO:0007669"/>
    <property type="project" value="InterPro"/>
</dbReference>
<dbReference type="Gene3D" id="3.30.565.10">
    <property type="entry name" value="Histidine kinase-like ATPase, C-terminal domain"/>
    <property type="match status" value="1"/>
</dbReference>
<feature type="transmembrane region" description="Helical" evidence="8">
    <location>
        <begin position="6"/>
        <end position="29"/>
    </location>
</feature>
<dbReference type="Pfam" id="PF00512">
    <property type="entry name" value="HisKA"/>
    <property type="match status" value="1"/>
</dbReference>
<feature type="transmembrane region" description="Helical" evidence="8">
    <location>
        <begin position="41"/>
        <end position="64"/>
    </location>
</feature>
<evidence type="ECO:0000259" key="9">
    <source>
        <dbReference type="PROSITE" id="PS50109"/>
    </source>
</evidence>
<keyword evidence="5" id="KW-0808">Transferase</keyword>
<keyword evidence="4" id="KW-0597">Phosphoprotein</keyword>
<dbReference type="PROSITE" id="PS50109">
    <property type="entry name" value="HIS_KIN"/>
    <property type="match status" value="1"/>
</dbReference>
<name>A0A939IUC9_9MICO</name>
<dbReference type="Proteomes" id="UP000664385">
    <property type="component" value="Unassembled WGS sequence"/>
</dbReference>
<dbReference type="Gene3D" id="1.10.287.130">
    <property type="match status" value="1"/>
</dbReference>
<proteinExistence type="predicted"/>
<evidence type="ECO:0000256" key="3">
    <source>
        <dbReference type="ARBA" id="ARBA00012438"/>
    </source>
</evidence>
<evidence type="ECO:0000256" key="5">
    <source>
        <dbReference type="ARBA" id="ARBA00022679"/>
    </source>
</evidence>
<dbReference type="InterPro" id="IPR050736">
    <property type="entry name" value="Sensor_HK_Regulatory"/>
</dbReference>
<dbReference type="SUPFAM" id="SSF55874">
    <property type="entry name" value="ATPase domain of HSP90 chaperone/DNA topoisomerase II/histidine kinase"/>
    <property type="match status" value="1"/>
</dbReference>
<evidence type="ECO:0000256" key="6">
    <source>
        <dbReference type="ARBA" id="ARBA00022777"/>
    </source>
</evidence>
<evidence type="ECO:0000313" key="11">
    <source>
        <dbReference type="Proteomes" id="UP000664385"/>
    </source>
</evidence>
<dbReference type="InterPro" id="IPR005467">
    <property type="entry name" value="His_kinase_dom"/>
</dbReference>
<keyword evidence="8" id="KW-1133">Transmembrane helix</keyword>
<keyword evidence="7" id="KW-0902">Two-component regulatory system</keyword>
<feature type="domain" description="Histidine kinase" evidence="9">
    <location>
        <begin position="161"/>
        <end position="377"/>
    </location>
</feature>
<gene>
    <name evidence="10" type="ORF">JF543_02850</name>
</gene>
<dbReference type="InterPro" id="IPR004358">
    <property type="entry name" value="Sig_transdc_His_kin-like_C"/>
</dbReference>
<dbReference type="InterPro" id="IPR036890">
    <property type="entry name" value="HATPase_C_sf"/>
</dbReference>
<dbReference type="PANTHER" id="PTHR43711:SF1">
    <property type="entry name" value="HISTIDINE KINASE 1"/>
    <property type="match status" value="1"/>
</dbReference>
<dbReference type="PRINTS" id="PR00344">
    <property type="entry name" value="BCTRLSENSOR"/>
</dbReference>
<evidence type="ECO:0000313" key="10">
    <source>
        <dbReference type="EMBL" id="MBN8204894.1"/>
    </source>
</evidence>
<accession>A0A939IUC9</accession>